<name>A0A1A9QF26_9MOLU</name>
<protein>
    <submittedName>
        <fullName evidence="1">Uncharacterized protein</fullName>
    </submittedName>
</protein>
<dbReference type="STRING" id="432608.A6V39_00630"/>
<dbReference type="RefSeq" id="WP_187149791.1">
    <property type="nucleotide sequence ID" value="NZ_LWUJ01000010.1"/>
</dbReference>
<accession>A0A1A9QF26</accession>
<dbReference type="Proteomes" id="UP000077623">
    <property type="component" value="Unassembled WGS sequence"/>
</dbReference>
<comment type="caution">
    <text evidence="1">The sequence shown here is derived from an EMBL/GenBank/DDBJ whole genome shotgun (WGS) entry which is preliminary data.</text>
</comment>
<proteinExistence type="predicted"/>
<keyword evidence="2" id="KW-1185">Reference proteome</keyword>
<dbReference type="AlphaFoldDB" id="A0A1A9QF26"/>
<sequence length="224" mass="24879">MTQAGKAVALISTFGAISGVGAYAGGLFSSSSSKAQETKSAATIIVKVSNRSSLEKEGFEVLDTSKDSPEWKAVLEEYKKATVKSFTKKQEADKSEESLRNNCKDILDKEKDTNYPLARQWCVKKQKISEVLKKGKRKLLNFEESEVEGEKVHWEAKIAELKKDKSKFASISGNIKDQETEVGDNIKAFKAGCKALETDTIETTNDKFETNFALAREWCSVDEQ</sequence>
<reference evidence="2" key="1">
    <citation type="submission" date="2016-04" db="EMBL/GenBank/DDBJ databases">
        <authorList>
            <person name="Quiroz-Castaneda R.E."/>
            <person name="Martinez-Ocampo F."/>
        </authorList>
    </citation>
    <scope>NUCLEOTIDE SEQUENCE [LARGE SCALE GENOMIC DNA]</scope>
    <source>
        <strain evidence="2">INIFAP01</strain>
    </source>
</reference>
<evidence type="ECO:0000313" key="1">
    <source>
        <dbReference type="EMBL" id="OAL10556.1"/>
    </source>
</evidence>
<organism evidence="1 2">
    <name type="scientific">Candidatus Mycoplasma haematobovis</name>
    <dbReference type="NCBI Taxonomy" id="432608"/>
    <lineage>
        <taxon>Bacteria</taxon>
        <taxon>Bacillati</taxon>
        <taxon>Mycoplasmatota</taxon>
        <taxon>Mollicutes</taxon>
        <taxon>Mycoplasmataceae</taxon>
        <taxon>Mycoplasma</taxon>
    </lineage>
</organism>
<evidence type="ECO:0000313" key="2">
    <source>
        <dbReference type="Proteomes" id="UP000077623"/>
    </source>
</evidence>
<gene>
    <name evidence="1" type="ORF">A6V39_00630</name>
</gene>
<dbReference type="EMBL" id="LWUJ01000010">
    <property type="protein sequence ID" value="OAL10556.1"/>
    <property type="molecule type" value="Genomic_DNA"/>
</dbReference>